<evidence type="ECO:0000256" key="5">
    <source>
        <dbReference type="SAM" id="MobiDB-lite"/>
    </source>
</evidence>
<dbReference type="EMBL" id="PYAL01000002">
    <property type="protein sequence ID" value="RXN91301.1"/>
    <property type="molecule type" value="Genomic_DNA"/>
</dbReference>
<dbReference type="InterPro" id="IPR036625">
    <property type="entry name" value="E3-bd_dom_sf"/>
</dbReference>
<evidence type="ECO:0000313" key="9">
    <source>
        <dbReference type="Proteomes" id="UP000290849"/>
    </source>
</evidence>
<keyword evidence="9" id="KW-1185">Reference proteome</keyword>
<dbReference type="Pfam" id="PF02817">
    <property type="entry name" value="E3_binding"/>
    <property type="match status" value="1"/>
</dbReference>
<feature type="compositionally biased region" description="Low complexity" evidence="5">
    <location>
        <begin position="153"/>
        <end position="165"/>
    </location>
</feature>
<dbReference type="SUPFAM" id="SSF47005">
    <property type="entry name" value="Peripheral subunit-binding domain of 2-oxo acid dehydrogenase complex"/>
    <property type="match status" value="1"/>
</dbReference>
<reference evidence="8 9" key="1">
    <citation type="journal article" date="2017" name="Int. J. Syst. Evol. Microbiol.">
        <title>Achromobacter aloeverae sp. nov., isolated from the root of Aloe vera (L.) Burm.f.</title>
        <authorList>
            <person name="Kuncharoen N."/>
            <person name="Muramatsu Y."/>
            <person name="Shibata C."/>
            <person name="Kamakura Y."/>
            <person name="Nakagawa Y."/>
            <person name="Tanasupawat S."/>
        </authorList>
    </citation>
    <scope>NUCLEOTIDE SEQUENCE [LARGE SCALE GENOMIC DNA]</scope>
    <source>
        <strain evidence="8 9">AVA-1</strain>
    </source>
</reference>
<comment type="cofactor">
    <cofactor evidence="1 4">
        <name>(R)-lipoate</name>
        <dbReference type="ChEBI" id="CHEBI:83088"/>
    </cofactor>
</comment>
<dbReference type="PROSITE" id="PS50968">
    <property type="entry name" value="BIOTINYL_LIPOYL"/>
    <property type="match status" value="1"/>
</dbReference>
<dbReference type="InterPro" id="IPR001078">
    <property type="entry name" value="2-oxoacid_DH_actylTfrase"/>
</dbReference>
<evidence type="ECO:0000259" key="6">
    <source>
        <dbReference type="PROSITE" id="PS50968"/>
    </source>
</evidence>
<dbReference type="PANTHER" id="PTHR23151:SF90">
    <property type="entry name" value="DIHYDROLIPOYLLYSINE-RESIDUE ACETYLTRANSFERASE COMPONENT OF PYRUVATE DEHYDROGENASE COMPLEX, MITOCHONDRIAL-RELATED"/>
    <property type="match status" value="1"/>
</dbReference>
<proteinExistence type="inferred from homology"/>
<evidence type="ECO:0000256" key="1">
    <source>
        <dbReference type="ARBA" id="ARBA00001938"/>
    </source>
</evidence>
<dbReference type="Gene3D" id="4.10.320.10">
    <property type="entry name" value="E3-binding domain"/>
    <property type="match status" value="1"/>
</dbReference>
<name>A0A4Q1HLH8_9BURK</name>
<dbReference type="OrthoDB" id="2086224at2"/>
<dbReference type="Pfam" id="PF00364">
    <property type="entry name" value="Biotin_lipoyl"/>
    <property type="match status" value="1"/>
</dbReference>
<dbReference type="Pfam" id="PF00198">
    <property type="entry name" value="2-oxoacid_dh"/>
    <property type="match status" value="1"/>
</dbReference>
<dbReference type="GO" id="GO:0045254">
    <property type="term" value="C:pyruvate dehydrogenase complex"/>
    <property type="evidence" value="ECO:0007669"/>
    <property type="project" value="InterPro"/>
</dbReference>
<feature type="domain" description="Lipoyl-binding" evidence="6">
    <location>
        <begin position="2"/>
        <end position="78"/>
    </location>
</feature>
<keyword evidence="3 4" id="KW-0450">Lipoyl</keyword>
<gene>
    <name evidence="8" type="ORF">C7R54_09030</name>
</gene>
<dbReference type="Proteomes" id="UP000290849">
    <property type="component" value="Unassembled WGS sequence"/>
</dbReference>
<dbReference type="GO" id="GO:0006086">
    <property type="term" value="P:pyruvate decarboxylation to acetyl-CoA"/>
    <property type="evidence" value="ECO:0007669"/>
    <property type="project" value="InterPro"/>
</dbReference>
<keyword evidence="4 8" id="KW-0808">Transferase</keyword>
<feature type="region of interest" description="Disordered" evidence="5">
    <location>
        <begin position="127"/>
        <end position="170"/>
    </location>
</feature>
<keyword evidence="8" id="KW-0670">Pyruvate</keyword>
<dbReference type="PROSITE" id="PS00189">
    <property type="entry name" value="LIPOYL"/>
    <property type="match status" value="1"/>
</dbReference>
<dbReference type="InterPro" id="IPR004167">
    <property type="entry name" value="PSBD"/>
</dbReference>
<comment type="caution">
    <text evidence="8">The sequence shown here is derived from an EMBL/GenBank/DDBJ whole genome shotgun (WGS) entry which is preliminary data.</text>
</comment>
<dbReference type="SUPFAM" id="SSF51230">
    <property type="entry name" value="Single hybrid motif"/>
    <property type="match status" value="1"/>
</dbReference>
<dbReference type="SUPFAM" id="SSF52777">
    <property type="entry name" value="CoA-dependent acyltransferases"/>
    <property type="match status" value="1"/>
</dbReference>
<evidence type="ECO:0000313" key="8">
    <source>
        <dbReference type="EMBL" id="RXN91301.1"/>
    </source>
</evidence>
<dbReference type="Gene3D" id="3.30.559.10">
    <property type="entry name" value="Chloramphenicol acetyltransferase-like domain"/>
    <property type="match status" value="1"/>
</dbReference>
<dbReference type="InterPro" id="IPR003016">
    <property type="entry name" value="2-oxoA_DH_lipoyl-BS"/>
</dbReference>
<dbReference type="PROSITE" id="PS51826">
    <property type="entry name" value="PSBD"/>
    <property type="match status" value="1"/>
</dbReference>
<evidence type="ECO:0000256" key="3">
    <source>
        <dbReference type="ARBA" id="ARBA00022823"/>
    </source>
</evidence>
<organism evidence="8 9">
    <name type="scientific">Achromobacter aloeverae</name>
    <dbReference type="NCBI Taxonomy" id="1750518"/>
    <lineage>
        <taxon>Bacteria</taxon>
        <taxon>Pseudomonadati</taxon>
        <taxon>Pseudomonadota</taxon>
        <taxon>Betaproteobacteria</taxon>
        <taxon>Burkholderiales</taxon>
        <taxon>Alcaligenaceae</taxon>
        <taxon>Achromobacter</taxon>
    </lineage>
</organism>
<sequence length="465" mass="48395">MPTLIRMPEISANAAAAQLVEWLVEEGAAVAAGDAVASIETDKAVVDLEAGAAGTLARRLARAGEQVAVGAAVAVVLTPGESADAMEAWLAQQAGGGNGHAVAPAATSAAVSVPLAPAMESTLAAPATTPVAPAPAPAPPPAPAPAPPPAPAPASHASTPSSQAPAPTPERFFASPLARKLARQAGIPLEALQGSGPAGRVIKRDIERAQAERDQAEQAGSVGRNAAAAAFETLPHSPMRATIARRLTESKQHIPHFYLRGTCRMEALFAMREQLNHREHGGHDEDSHAVRKFSVNDFIIKAAACALRDLPDTNVIWTETAMQRYRQVDIAVAVATPGGLITPVLHAVESMSLTQLSATMAELASRARASRLLPREYQGGTFAISNLGMYGVTEFAAIINPPQSAILAVGASNRVPVVDADGRLDTGVVMTYTLSVDHRAIDGALAAKWMGRFQQYMERPATMLV</sequence>
<evidence type="ECO:0000256" key="2">
    <source>
        <dbReference type="ARBA" id="ARBA00007317"/>
    </source>
</evidence>
<comment type="similarity">
    <text evidence="2 4">Belongs to the 2-oxoacid dehydrogenase family.</text>
</comment>
<dbReference type="EC" id="2.3.1.-" evidence="4"/>
<keyword evidence="4" id="KW-0012">Acyltransferase</keyword>
<dbReference type="AlphaFoldDB" id="A0A4Q1HLH8"/>
<protein>
    <recommendedName>
        <fullName evidence="4">Dihydrolipoamide acetyltransferase component of pyruvate dehydrogenase complex</fullName>
        <ecNumber evidence="4">2.3.1.-</ecNumber>
    </recommendedName>
</protein>
<dbReference type="RefSeq" id="WP_129149856.1">
    <property type="nucleotide sequence ID" value="NZ_JBHSDO010000013.1"/>
</dbReference>
<evidence type="ECO:0000259" key="7">
    <source>
        <dbReference type="PROSITE" id="PS51826"/>
    </source>
</evidence>
<dbReference type="Gene3D" id="2.40.50.100">
    <property type="match status" value="1"/>
</dbReference>
<dbReference type="InterPro" id="IPR045257">
    <property type="entry name" value="E2/Pdx1"/>
</dbReference>
<dbReference type="PANTHER" id="PTHR23151">
    <property type="entry name" value="DIHYDROLIPOAMIDE ACETYL/SUCCINYL-TRANSFERASE-RELATED"/>
    <property type="match status" value="1"/>
</dbReference>
<dbReference type="InterPro" id="IPR011053">
    <property type="entry name" value="Single_hybrid_motif"/>
</dbReference>
<dbReference type="GO" id="GO:0016746">
    <property type="term" value="F:acyltransferase activity"/>
    <property type="evidence" value="ECO:0007669"/>
    <property type="project" value="UniProtKB-KW"/>
</dbReference>
<feature type="domain" description="Peripheral subunit-binding (PSBD)" evidence="7">
    <location>
        <begin position="173"/>
        <end position="210"/>
    </location>
</feature>
<dbReference type="CDD" id="cd06849">
    <property type="entry name" value="lipoyl_domain"/>
    <property type="match status" value="1"/>
</dbReference>
<evidence type="ECO:0000256" key="4">
    <source>
        <dbReference type="RuleBase" id="RU003423"/>
    </source>
</evidence>
<dbReference type="InterPro" id="IPR023213">
    <property type="entry name" value="CAT-like_dom_sf"/>
</dbReference>
<dbReference type="InterPro" id="IPR000089">
    <property type="entry name" value="Biotin_lipoyl"/>
</dbReference>
<accession>A0A4Q1HLH8</accession>
<feature type="compositionally biased region" description="Pro residues" evidence="5">
    <location>
        <begin position="132"/>
        <end position="152"/>
    </location>
</feature>